<dbReference type="GeneID" id="27701980"/>
<proteinExistence type="predicted"/>
<dbReference type="AlphaFoldDB" id="A0A0D2FV41"/>
<dbReference type="EMBL" id="KN846993">
    <property type="protein sequence ID" value="KIW90407.1"/>
    <property type="molecule type" value="Genomic_DNA"/>
</dbReference>
<dbReference type="HOGENOM" id="CLU_026450_4_1_1"/>
<dbReference type="RefSeq" id="XP_016617076.1">
    <property type="nucleotide sequence ID" value="XM_016766778.1"/>
</dbReference>
<gene>
    <name evidence="2" type="ORF">Z519_09052</name>
</gene>
<keyword evidence="3" id="KW-1185">Reference proteome</keyword>
<reference evidence="2" key="1">
    <citation type="submission" date="2015-01" db="EMBL/GenBank/DDBJ databases">
        <title>The Genome Sequence of Cladophialophora bantiana CBS 173.52.</title>
        <authorList>
            <consortium name="The Broad Institute Genomics Platform"/>
            <person name="Cuomo C."/>
            <person name="de Hoog S."/>
            <person name="Gorbushina A."/>
            <person name="Stielow B."/>
            <person name="Teixiera M."/>
            <person name="Abouelleil A."/>
            <person name="Chapman S.B."/>
            <person name="Priest M."/>
            <person name="Young S.K."/>
            <person name="Wortman J."/>
            <person name="Nusbaum C."/>
            <person name="Birren B."/>
        </authorList>
    </citation>
    <scope>NUCLEOTIDE SEQUENCE [LARGE SCALE GENOMIC DNA]</scope>
    <source>
        <strain evidence="2">CBS 173.52</strain>
    </source>
</reference>
<dbReference type="PANTHER" id="PTHR31642:SF310">
    <property type="entry name" value="FATTY ALCOHOL:CAFFEOYL-COA ACYLTRANSFERASE"/>
    <property type="match status" value="1"/>
</dbReference>
<organism evidence="2 3">
    <name type="scientific">Cladophialophora bantiana (strain ATCC 10958 / CBS 173.52 / CDC B-1940 / NIH 8579)</name>
    <name type="common">Xylohypha bantiana</name>
    <dbReference type="NCBI Taxonomy" id="1442370"/>
    <lineage>
        <taxon>Eukaryota</taxon>
        <taxon>Fungi</taxon>
        <taxon>Dikarya</taxon>
        <taxon>Ascomycota</taxon>
        <taxon>Pezizomycotina</taxon>
        <taxon>Eurotiomycetes</taxon>
        <taxon>Chaetothyriomycetidae</taxon>
        <taxon>Chaetothyriales</taxon>
        <taxon>Herpotrichiellaceae</taxon>
        <taxon>Cladophialophora</taxon>
    </lineage>
</organism>
<dbReference type="Pfam" id="PF02458">
    <property type="entry name" value="Transferase"/>
    <property type="match status" value="1"/>
</dbReference>
<keyword evidence="1" id="KW-0808">Transferase</keyword>
<dbReference type="OrthoDB" id="1862401at2759"/>
<dbReference type="InterPro" id="IPR050317">
    <property type="entry name" value="Plant_Fungal_Acyltransferase"/>
</dbReference>
<evidence type="ECO:0000313" key="3">
    <source>
        <dbReference type="Proteomes" id="UP000053789"/>
    </source>
</evidence>
<dbReference type="GO" id="GO:0016747">
    <property type="term" value="F:acyltransferase activity, transferring groups other than amino-acyl groups"/>
    <property type="evidence" value="ECO:0007669"/>
    <property type="project" value="TreeGrafter"/>
</dbReference>
<evidence type="ECO:0008006" key="4">
    <source>
        <dbReference type="Google" id="ProtNLM"/>
    </source>
</evidence>
<evidence type="ECO:0000256" key="1">
    <source>
        <dbReference type="ARBA" id="ARBA00022679"/>
    </source>
</evidence>
<dbReference type="Proteomes" id="UP000053789">
    <property type="component" value="Unassembled WGS sequence"/>
</dbReference>
<protein>
    <recommendedName>
        <fullName evidence="4">Trichothecene 3-O-acetyltransferase</fullName>
    </recommendedName>
</protein>
<sequence length="464" mass="50265">MTTSFLIPTPHFHIDLAALDALHPVHYSRRLLIFRCASLAQRDAQLAALRVGLQALGLRCAILGGVVAPLPSAEIDTTNVNPDWRTILPGHGIELVIKDLRATLPSFGELESSGFPVARLPYDVLVPVPQDIGNDRPFAACKIQFSTIEGGTILTWAMSHCVADGSGNNELMRMLSEATKIAQERTTDNVLALAAASTQLGLDRSFMRNVSSEIPFKIEDHPGYMTNAPTQPPSHPFEATSAEVPVSFYIPATGVAQLKADATQPAAPPISTHDAICALIWRSLILVRRERSAAARALPGSTKTNLFMPSDARRHLDLPQSYIGNAVYQLSVSLDLGKLLDPRSGLQEAAGAVRRAITAVNPTLVRSIMAETNKRWVDWAFLGSYSSTGVAMGTDWTSSPLYDQDWGTVFGGVPATYRYPGEPGFNCVMPKLPDGAAEVIVSVMKNEVDKLSSEDCFGKYIERQ</sequence>
<accession>A0A0D2FV41</accession>
<name>A0A0D2FV41_CLAB1</name>
<dbReference type="GO" id="GO:0044550">
    <property type="term" value="P:secondary metabolite biosynthetic process"/>
    <property type="evidence" value="ECO:0007669"/>
    <property type="project" value="TreeGrafter"/>
</dbReference>
<dbReference type="PANTHER" id="PTHR31642">
    <property type="entry name" value="TRICHOTHECENE 3-O-ACETYLTRANSFERASE"/>
    <property type="match status" value="1"/>
</dbReference>
<dbReference type="Gene3D" id="3.30.559.10">
    <property type="entry name" value="Chloramphenicol acetyltransferase-like domain"/>
    <property type="match status" value="2"/>
</dbReference>
<evidence type="ECO:0000313" key="2">
    <source>
        <dbReference type="EMBL" id="KIW90407.1"/>
    </source>
</evidence>
<dbReference type="InterPro" id="IPR023213">
    <property type="entry name" value="CAT-like_dom_sf"/>
</dbReference>